<dbReference type="Pfam" id="PF17957">
    <property type="entry name" value="Big_7"/>
    <property type="match status" value="1"/>
</dbReference>
<comment type="cofactor">
    <cofactor evidence="1">
        <name>Ca(2+)</name>
        <dbReference type="ChEBI" id="CHEBI:29108"/>
    </cofactor>
</comment>
<organism evidence="10 11">
    <name type="scientific">Candidatus Acidianus copahuensis</name>
    <dbReference type="NCBI Taxonomy" id="1160895"/>
    <lineage>
        <taxon>Archaea</taxon>
        <taxon>Thermoproteota</taxon>
        <taxon>Thermoprotei</taxon>
        <taxon>Sulfolobales</taxon>
        <taxon>Sulfolobaceae</taxon>
        <taxon>Acidianus</taxon>
    </lineage>
</organism>
<dbReference type="InterPro" id="IPR013783">
    <property type="entry name" value="Ig-like_fold"/>
</dbReference>
<dbReference type="Proteomes" id="UP000024332">
    <property type="component" value="Unassembled WGS sequence"/>
</dbReference>
<accession>A0A031LPR7</accession>
<dbReference type="InterPro" id="IPR000209">
    <property type="entry name" value="Peptidase_S8/S53_dom"/>
</dbReference>
<evidence type="ECO:0000256" key="4">
    <source>
        <dbReference type="ARBA" id="ARBA00022801"/>
    </source>
</evidence>
<sequence length="1251" mass="137096">MYNLNLKILSLAILIILCIPVSYSSTEITSSANSPPVLLKGFHYLGPLSSSTDVTITVFVTPKDVSEIFYYALSTSDPYSPLYHHFLTKSEVKRMFYPVKRFDEIESFLIDHGFKIDLKALDSIIVVQGTAGQAEKYLGLHFSVYGNGTLTYYTSYGTSSVSAYVFSSNYTSIFLSKPNFLITHSLTEEMQSSRNITEPIEGYPPTVMQRVYNATSLYLKGIDGNNYTIGILDFEGDPLISEQLNYFDRVYNLPNSNLTIIPVGSYEPNCGIISGWADEISLDVEISHVMAPRANIDLYVANPSLSLPAIVAFIDQQDRVDVLSQSFGFPESSILEDPSSIYSLIMMTDMYYALGSSEGISFLASSGDGGGSGYSYGPLGGVVYPASSPFVTAVGGTTTYVDFPNGSYQTAWSSYGFIPLRVNDGGSTGGISVIEPKPWYQIGMHTPPTFPNGRTTPDISANSNIYPAIYVILPGNESQIIGGTSEASPLVAGSIVLLDQYIGHRLGLLNPIIYSIAENLSIYGKAITPIDFGYNIPWKAKYGYNYVTGWGTLNLGYLAHYLNITNNKLLPTALVTLENSSTESEVFYPGQTMNIISNISWNGKEVTQGNFTAIVETWEGNITSVHLKYNGTLWTGKVKIPNASGIAFVMVLDGKVIGMSEAFLGYLVKFIPPFKIIILGDPTVNAMVYTIYGKPVNVTYTFNASIFSYNIVNNTYTKVGEANFSIIPNTYYGLGIVGYSSKVKLPVGVYMLRASSQFFGYTFGINGDLQQGLWIVLSHIASMPGVVAPGQSIYVDGVPTNFGANITAELVNQRGQIISETAIPPIPVIEGGLQFLTWQNFLDVPNLTPPGYYYVIINSTVPNGDNWSQVGLFYGEIYVSPSISEVHYLINKLAYEGSTIKIYANITAESGKEVKYGIFTAMVYPEIYKEEETTIQLNNEFDVPLYFNSTLGLWEGNLTLPSDLSSGNLSYYNNPYASGPFGIVIFGNAYNGYPTENTYNYQDVFYVLPYLQVKGEVIQSIQPFNLYLTNDIINMSGEISNSVLDNVTIERGITLDYVNASNVTVIDENLTVISSTLSGLRVINGSITLINSRVQNVTLNGSTITTINSNVTGIKPHVPIISIISPKALSNLTGIVHIKVYVNGSDIRAVKVYIDGKLIKTFNEGGGLEVEINTTQYPDGTYTIYVKAIQQDKISSTSSIEVNFENSISKLQHSISDEKDKLKNLFILEYVIIALIIAIASLLIFTIKKKG</sequence>
<dbReference type="Gene3D" id="3.40.50.200">
    <property type="entry name" value="Peptidase S8/S53 domain"/>
    <property type="match status" value="1"/>
</dbReference>
<dbReference type="CDD" id="cd11377">
    <property type="entry name" value="Pro-peptidase_S53"/>
    <property type="match status" value="1"/>
</dbReference>
<evidence type="ECO:0000256" key="8">
    <source>
        <dbReference type="SAM" id="Phobius"/>
    </source>
</evidence>
<keyword evidence="11" id="KW-1185">Reference proteome</keyword>
<dbReference type="GO" id="GO:0046872">
    <property type="term" value="F:metal ion binding"/>
    <property type="evidence" value="ECO:0007669"/>
    <property type="project" value="UniProtKB-KW"/>
</dbReference>
<evidence type="ECO:0000256" key="3">
    <source>
        <dbReference type="ARBA" id="ARBA00022723"/>
    </source>
</evidence>
<dbReference type="InterPro" id="IPR050819">
    <property type="entry name" value="Tripeptidyl-peptidase_I"/>
</dbReference>
<dbReference type="OrthoDB" id="56693at2157"/>
<evidence type="ECO:0000313" key="11">
    <source>
        <dbReference type="Proteomes" id="UP000024332"/>
    </source>
</evidence>
<keyword evidence="5" id="KW-0720">Serine protease</keyword>
<evidence type="ECO:0000256" key="7">
    <source>
        <dbReference type="ARBA" id="ARBA00023145"/>
    </source>
</evidence>
<dbReference type="InterPro" id="IPR030400">
    <property type="entry name" value="Sedolisin_dom"/>
</dbReference>
<dbReference type="Gene3D" id="2.60.40.10">
    <property type="entry name" value="Immunoglobulins"/>
    <property type="match status" value="1"/>
</dbReference>
<dbReference type="PANTHER" id="PTHR14218">
    <property type="entry name" value="PROTEASE S8 TRIPEPTIDYL PEPTIDASE I CLN2"/>
    <property type="match status" value="1"/>
</dbReference>
<dbReference type="GO" id="GO:0006508">
    <property type="term" value="P:proteolysis"/>
    <property type="evidence" value="ECO:0007669"/>
    <property type="project" value="UniProtKB-KW"/>
</dbReference>
<keyword evidence="6" id="KW-0106">Calcium</keyword>
<gene>
    <name evidence="10" type="ORF">CM19_06990</name>
</gene>
<keyword evidence="3" id="KW-0479">Metal-binding</keyword>
<keyword evidence="4" id="KW-0378">Hydrolase</keyword>
<keyword evidence="8" id="KW-0812">Transmembrane</keyword>
<keyword evidence="2" id="KW-0645">Protease</keyword>
<dbReference type="GO" id="GO:0004252">
    <property type="term" value="F:serine-type endopeptidase activity"/>
    <property type="evidence" value="ECO:0007669"/>
    <property type="project" value="InterPro"/>
</dbReference>
<dbReference type="EMBL" id="JFZT01000039">
    <property type="protein sequence ID" value="EZQ07082.1"/>
    <property type="molecule type" value="Genomic_DNA"/>
</dbReference>
<dbReference type="PROSITE" id="PS00138">
    <property type="entry name" value="SUBTILASE_SER"/>
    <property type="match status" value="1"/>
</dbReference>
<dbReference type="CDD" id="cd04056">
    <property type="entry name" value="Peptidases_S53"/>
    <property type="match status" value="1"/>
</dbReference>
<name>A0A031LPR7_9CREN</name>
<evidence type="ECO:0000256" key="2">
    <source>
        <dbReference type="ARBA" id="ARBA00022670"/>
    </source>
</evidence>
<dbReference type="GO" id="GO:0008240">
    <property type="term" value="F:tripeptidyl-peptidase activity"/>
    <property type="evidence" value="ECO:0007669"/>
    <property type="project" value="TreeGrafter"/>
</dbReference>
<keyword evidence="8" id="KW-1133">Transmembrane helix</keyword>
<dbReference type="Pfam" id="PF00082">
    <property type="entry name" value="Peptidase_S8"/>
    <property type="match status" value="1"/>
</dbReference>
<proteinExistence type="predicted"/>
<dbReference type="Pfam" id="PF09286">
    <property type="entry name" value="Pro-kuma_activ"/>
    <property type="match status" value="1"/>
</dbReference>
<dbReference type="SMART" id="SM00944">
    <property type="entry name" value="Pro-kuma_activ"/>
    <property type="match status" value="1"/>
</dbReference>
<dbReference type="PROSITE" id="PS51695">
    <property type="entry name" value="SEDOLISIN"/>
    <property type="match status" value="1"/>
</dbReference>
<evidence type="ECO:0000256" key="6">
    <source>
        <dbReference type="ARBA" id="ARBA00022837"/>
    </source>
</evidence>
<feature type="domain" description="Peptidase S53" evidence="9">
    <location>
        <begin position="202"/>
        <end position="565"/>
    </location>
</feature>
<evidence type="ECO:0000259" key="9">
    <source>
        <dbReference type="PROSITE" id="PS51695"/>
    </source>
</evidence>
<evidence type="ECO:0000256" key="1">
    <source>
        <dbReference type="ARBA" id="ARBA00001913"/>
    </source>
</evidence>
<keyword evidence="7" id="KW-0865">Zymogen</keyword>
<evidence type="ECO:0000256" key="5">
    <source>
        <dbReference type="ARBA" id="ARBA00022825"/>
    </source>
</evidence>
<dbReference type="InterPro" id="IPR017001">
    <property type="entry name" value="Pept_S53_physarolisin-II_arc"/>
</dbReference>
<dbReference type="AlphaFoldDB" id="A0A031LPR7"/>
<dbReference type="InterPro" id="IPR015366">
    <property type="entry name" value="S53_propep"/>
</dbReference>
<dbReference type="PANTHER" id="PTHR14218:SF15">
    <property type="entry name" value="TRIPEPTIDYL-PEPTIDASE 1"/>
    <property type="match status" value="1"/>
</dbReference>
<dbReference type="RefSeq" id="WP_048099604.1">
    <property type="nucleotide sequence ID" value="NZ_JFZT01000039.1"/>
</dbReference>
<evidence type="ECO:0000313" key="10">
    <source>
        <dbReference type="EMBL" id="EZQ07082.1"/>
    </source>
</evidence>
<reference evidence="10 11" key="1">
    <citation type="submission" date="2014-03" db="EMBL/GenBank/DDBJ databases">
        <title>Draft genome sequence of the novel thermoacidophilic archaea Acidianus copahuensis ALE1 strain, isolated from Copahue volcanic area in Neuquen Argentina.</title>
        <authorList>
            <person name="Urbieta M.S."/>
            <person name="Rascovan N."/>
            <person name="Castro C."/>
            <person name="Revale S."/>
            <person name="Giaveno M.A."/>
            <person name="Vazquez M.P."/>
            <person name="Donati E.R."/>
        </authorList>
    </citation>
    <scope>NUCLEOTIDE SEQUENCE [LARGE SCALE GENOMIC DNA]</scope>
    <source>
        <strain evidence="10 11">ALE1</strain>
    </source>
</reference>
<keyword evidence="8" id="KW-0472">Membrane</keyword>
<comment type="caution">
    <text evidence="10">The sequence shown here is derived from an EMBL/GenBank/DDBJ whole genome shotgun (WGS) entry which is preliminary data.</text>
</comment>
<protein>
    <submittedName>
        <fullName evidence="10">Peptidase S53</fullName>
    </submittedName>
</protein>
<dbReference type="STRING" id="1160895.CM19_06990"/>
<feature type="transmembrane region" description="Helical" evidence="8">
    <location>
        <begin position="1225"/>
        <end position="1247"/>
    </location>
</feature>
<dbReference type="PIRSF" id="PIRSF032623">
    <property type="entry name" value="Peptidase_SSO2181_prd"/>
    <property type="match status" value="1"/>
</dbReference>
<dbReference type="InterPro" id="IPR023828">
    <property type="entry name" value="Peptidase_S8_Ser-AS"/>
</dbReference>
<dbReference type="SUPFAM" id="SSF54897">
    <property type="entry name" value="Protease propeptides/inhibitors"/>
    <property type="match status" value="1"/>
</dbReference>
<dbReference type="SUPFAM" id="SSF52743">
    <property type="entry name" value="Subtilisin-like"/>
    <property type="match status" value="1"/>
</dbReference>
<dbReference type="InterPro" id="IPR036852">
    <property type="entry name" value="Peptidase_S8/S53_dom_sf"/>
</dbReference>